<dbReference type="KEGG" id="gph:GEMMAAP_19300"/>
<dbReference type="PANTHER" id="PTHR35370">
    <property type="entry name" value="CYTOPLASMIC PROTEIN-RELATED-RELATED"/>
    <property type="match status" value="1"/>
</dbReference>
<reference evidence="1 2" key="1">
    <citation type="journal article" date="2014" name="Proc. Natl. Acad. Sci. U.S.A.">
        <title>Functional type 2 photosynthetic reaction centers found in the rare bacterial phylum Gemmatimonadetes.</title>
        <authorList>
            <person name="Zeng Y."/>
            <person name="Feng F."/>
            <person name="Medova H."/>
            <person name="Dean J."/>
            <person name="Koblizek M."/>
        </authorList>
    </citation>
    <scope>NUCLEOTIDE SEQUENCE [LARGE SCALE GENOMIC DNA]</scope>
    <source>
        <strain evidence="1 2">AP64</strain>
    </source>
</reference>
<dbReference type="EMBL" id="CP011454">
    <property type="protein sequence ID" value="AMW06351.1"/>
    <property type="molecule type" value="Genomic_DNA"/>
</dbReference>
<organism evidence="1 2">
    <name type="scientific">Gemmatimonas phototrophica</name>
    <dbReference type="NCBI Taxonomy" id="1379270"/>
    <lineage>
        <taxon>Bacteria</taxon>
        <taxon>Pseudomonadati</taxon>
        <taxon>Gemmatimonadota</taxon>
        <taxon>Gemmatimonadia</taxon>
        <taxon>Gemmatimonadales</taxon>
        <taxon>Gemmatimonadaceae</taxon>
        <taxon>Gemmatimonas</taxon>
    </lineage>
</organism>
<dbReference type="RefSeq" id="WP_026848848.1">
    <property type="nucleotide sequence ID" value="NZ_CP011454.1"/>
</dbReference>
<protein>
    <recommendedName>
        <fullName evidence="3">Type VI secretion system protein ImpG</fullName>
    </recommendedName>
</protein>
<evidence type="ECO:0000313" key="1">
    <source>
        <dbReference type="EMBL" id="AMW06351.1"/>
    </source>
</evidence>
<dbReference type="STRING" id="1379270.GEMMAAP_19300"/>
<dbReference type="Proteomes" id="UP000076404">
    <property type="component" value="Chromosome"/>
</dbReference>
<dbReference type="InterPro" id="IPR010272">
    <property type="entry name" value="T6SS_TssF"/>
</dbReference>
<dbReference type="OrthoDB" id="9763676at2"/>
<dbReference type="Pfam" id="PF05947">
    <property type="entry name" value="T6SS_TssF"/>
    <property type="match status" value="1"/>
</dbReference>
<evidence type="ECO:0000313" key="2">
    <source>
        <dbReference type="Proteomes" id="UP000076404"/>
    </source>
</evidence>
<dbReference type="PIRSF" id="PIRSF028304">
    <property type="entry name" value="UCP028304"/>
    <property type="match status" value="1"/>
</dbReference>
<dbReference type="NCBIfam" id="TIGR03359">
    <property type="entry name" value="VI_chp_6"/>
    <property type="match status" value="1"/>
</dbReference>
<sequence length="614" mass="68485">MSNDLLLYYERELTYLRKLGAEFARQYPKVAARLQLEAGRCDDPHVERLLEGFAFLAARIHRRLDSDFPEMSQALLEMLHPQLIRPLPAMTVVEMELDRAQGRLPEGFQVKRGSALHTRPVNGMPCAFRTTYDTTLWPISVEAAEWTTPDRVGAAARGRDAVAAIRIELRAFEGVKLSGLTLEALRVHLAGDGGVVDTLYELLANHTIDIVVRNPDRPATPAISLGARALTPVGFGENESMLPHPDRTFAGFSLLQELFAFPEKFHFFDIGGLGDAMRRLQATDRVEVGFLISSFERTERRQAVEVGLSPRTFRLGCAPAVNLFSQSAEPILLTERSHEYLVIPDARRRVEVEVWSVDDVTLIEHAEQRSQTIRPLYSHQRLDGNEADHLYWTATRRPSVWRTDDGMDVFLTFTDLSGTVRAPDVDVASLHITGYNGELPSRLPFGADSHSDFELVSGGPVPRIMAVTTPTRATQPTLGSALLWRMISSLSLNHLSLTDGTADALREILRLHDFTNSLSAERQIDGLVGVKSSAAFARVAAPHGIAFARGRRIELEFDEDQFPGGGMFLMASVLDRFLALYANMNSFTQVAVRSRQRRRPVVDWPARAGWRALL</sequence>
<dbReference type="PANTHER" id="PTHR35370:SF1">
    <property type="entry name" value="TYPE VI SECRETION SYSTEM COMPONENT TSSF1"/>
    <property type="match status" value="1"/>
</dbReference>
<gene>
    <name evidence="1" type="ORF">GEMMAAP_19300</name>
</gene>
<keyword evidence="2" id="KW-1185">Reference proteome</keyword>
<name>A0A143BPG7_9BACT</name>
<dbReference type="eggNOG" id="COG3519">
    <property type="taxonomic scope" value="Bacteria"/>
</dbReference>
<proteinExistence type="predicted"/>
<reference evidence="1 2" key="2">
    <citation type="journal article" date="2016" name="Environ. Microbiol. Rep.">
        <title>Metagenomic evidence for the presence of phototrophic Gemmatimonadetes bacteria in diverse environments.</title>
        <authorList>
            <person name="Zeng Y."/>
            <person name="Baumbach J."/>
            <person name="Barbosa E.G."/>
            <person name="Azevedo V."/>
            <person name="Zhang C."/>
            <person name="Koblizek M."/>
        </authorList>
    </citation>
    <scope>NUCLEOTIDE SEQUENCE [LARGE SCALE GENOMIC DNA]</scope>
    <source>
        <strain evidence="1 2">AP64</strain>
    </source>
</reference>
<accession>A0A143BPG7</accession>
<evidence type="ECO:0008006" key="3">
    <source>
        <dbReference type="Google" id="ProtNLM"/>
    </source>
</evidence>
<dbReference type="AlphaFoldDB" id="A0A143BPG7"/>